<dbReference type="GO" id="GO:0030435">
    <property type="term" value="P:sporulation resulting in formation of a cellular spore"/>
    <property type="evidence" value="ECO:0007669"/>
    <property type="project" value="UniProtKB-KW"/>
</dbReference>
<evidence type="ECO:0000256" key="3">
    <source>
        <dbReference type="ARBA" id="ARBA00022618"/>
    </source>
</evidence>
<dbReference type="RefSeq" id="WP_189896302.1">
    <property type="nucleotide sequence ID" value="NZ_BNBC01000002.1"/>
</dbReference>
<dbReference type="GO" id="GO:0000917">
    <property type="term" value="P:division septum assembly"/>
    <property type="evidence" value="ECO:0007669"/>
    <property type="project" value="UniProtKB-KW"/>
</dbReference>
<reference evidence="7" key="2">
    <citation type="submission" date="2020-09" db="EMBL/GenBank/DDBJ databases">
        <authorList>
            <person name="Sun Q."/>
            <person name="Ohkuma M."/>
        </authorList>
    </citation>
    <scope>NUCLEOTIDE SEQUENCE</scope>
    <source>
        <strain evidence="7">JCM 3302</strain>
    </source>
</reference>
<evidence type="ECO:0000256" key="1">
    <source>
        <dbReference type="ARBA" id="ARBA00004431"/>
    </source>
</evidence>
<keyword evidence="4" id="KW-0749">Sporulation</keyword>
<comment type="caution">
    <text evidence="7">The sequence shown here is derived from an EMBL/GenBank/DDBJ whole genome shotgun (WGS) entry which is preliminary data.</text>
</comment>
<dbReference type="Pfam" id="PF04686">
    <property type="entry name" value="SsgA"/>
    <property type="match status" value="1"/>
</dbReference>
<dbReference type="Gene3D" id="2.30.31.20">
    <property type="entry name" value="Sporulation-specific cell division protein SsgB"/>
    <property type="match status" value="1"/>
</dbReference>
<dbReference type="InterPro" id="IPR006776">
    <property type="entry name" value="SsgB"/>
</dbReference>
<keyword evidence="3" id="KW-0132">Cell division</keyword>
<protein>
    <recommendedName>
        <fullName evidence="9">SsgA family sporulation/cell division regulator</fullName>
    </recommendedName>
</protein>
<dbReference type="Proteomes" id="UP000641386">
    <property type="component" value="Unassembled WGS sequence"/>
</dbReference>
<dbReference type="InterPro" id="IPR038658">
    <property type="entry name" value="SsgB_sf"/>
</dbReference>
<evidence type="ECO:0000256" key="6">
    <source>
        <dbReference type="ARBA" id="ARBA00023306"/>
    </source>
</evidence>
<evidence type="ECO:0008006" key="9">
    <source>
        <dbReference type="Google" id="ProtNLM"/>
    </source>
</evidence>
<accession>A0A918ZK16</accession>
<evidence type="ECO:0000256" key="5">
    <source>
        <dbReference type="ARBA" id="ARBA00023210"/>
    </source>
</evidence>
<keyword evidence="5" id="KW-0717">Septation</keyword>
<evidence type="ECO:0000313" key="8">
    <source>
        <dbReference type="Proteomes" id="UP000641386"/>
    </source>
</evidence>
<keyword evidence="6" id="KW-0131">Cell cycle</keyword>
<comment type="subcellular location">
    <subcellularLocation>
        <location evidence="1">Cell septum</location>
    </subcellularLocation>
</comment>
<sequence>MDITLEQPVRARLITADEQELAVPATFRYASGDPLAVHMDFPPEASLDGKEVSWTFSRSLLEEGLGQPAGAGDVHLWPCGETRTALELHSRSGMALLQLDTPALRRFLLRTYAVVAAGQEDVSAAVDRGLNALFGTV</sequence>
<comment type="similarity">
    <text evidence="2">Belongs to the SsgA family.</text>
</comment>
<keyword evidence="8" id="KW-1185">Reference proteome</keyword>
<reference evidence="7" key="1">
    <citation type="journal article" date="2014" name="Int. J. Syst. Evol. Microbiol.">
        <title>Complete genome sequence of Corynebacterium casei LMG S-19264T (=DSM 44701T), isolated from a smear-ripened cheese.</title>
        <authorList>
            <consortium name="US DOE Joint Genome Institute (JGI-PGF)"/>
            <person name="Walter F."/>
            <person name="Albersmeier A."/>
            <person name="Kalinowski J."/>
            <person name="Ruckert C."/>
        </authorList>
    </citation>
    <scope>NUCLEOTIDE SEQUENCE</scope>
    <source>
        <strain evidence="7">JCM 3302</strain>
    </source>
</reference>
<name>A0A918ZK16_9ACTN</name>
<evidence type="ECO:0000256" key="4">
    <source>
        <dbReference type="ARBA" id="ARBA00022969"/>
    </source>
</evidence>
<evidence type="ECO:0000313" key="7">
    <source>
        <dbReference type="EMBL" id="GHE57284.1"/>
    </source>
</evidence>
<gene>
    <name evidence="7" type="ORF">GCM10014715_08000</name>
</gene>
<proteinExistence type="inferred from homology"/>
<dbReference type="EMBL" id="BNBC01000002">
    <property type="protein sequence ID" value="GHE57284.1"/>
    <property type="molecule type" value="Genomic_DNA"/>
</dbReference>
<organism evidence="7 8">
    <name type="scientific">Streptomyces spiralis</name>
    <dbReference type="NCBI Taxonomy" id="66376"/>
    <lineage>
        <taxon>Bacteria</taxon>
        <taxon>Bacillati</taxon>
        <taxon>Actinomycetota</taxon>
        <taxon>Actinomycetes</taxon>
        <taxon>Kitasatosporales</taxon>
        <taxon>Streptomycetaceae</taxon>
        <taxon>Streptomyces</taxon>
    </lineage>
</organism>
<evidence type="ECO:0000256" key="2">
    <source>
        <dbReference type="ARBA" id="ARBA00009323"/>
    </source>
</evidence>
<dbReference type="AlphaFoldDB" id="A0A918ZK16"/>
<dbReference type="GO" id="GO:0030428">
    <property type="term" value="C:cell septum"/>
    <property type="evidence" value="ECO:0007669"/>
    <property type="project" value="UniProtKB-SubCell"/>
</dbReference>